<evidence type="ECO:0000313" key="5">
    <source>
        <dbReference type="RefSeq" id="XP_029651750.2"/>
    </source>
</evidence>
<name>A0A6P7TPC5_9MOLL</name>
<dbReference type="RefSeq" id="XP_029651750.2">
    <property type="nucleotide sequence ID" value="XM_029795890.2"/>
</dbReference>
<dbReference type="AlphaFoldDB" id="A0A6P7TPC5"/>
<gene>
    <name evidence="5" type="primary">LOC115224961</name>
</gene>
<dbReference type="Pfam" id="PF12796">
    <property type="entry name" value="Ank_2"/>
    <property type="match status" value="1"/>
</dbReference>
<evidence type="ECO:0000256" key="3">
    <source>
        <dbReference type="PROSITE-ProRule" id="PRU00023"/>
    </source>
</evidence>
<dbReference type="Gene3D" id="1.25.40.20">
    <property type="entry name" value="Ankyrin repeat-containing domain"/>
    <property type="match status" value="1"/>
</dbReference>
<dbReference type="PROSITE" id="PS50088">
    <property type="entry name" value="ANK_REPEAT"/>
    <property type="match status" value="2"/>
</dbReference>
<dbReference type="KEGG" id="osn:115224961"/>
<dbReference type="SMART" id="SM00248">
    <property type="entry name" value="ANK"/>
    <property type="match status" value="2"/>
</dbReference>
<evidence type="ECO:0000256" key="1">
    <source>
        <dbReference type="ARBA" id="ARBA00022737"/>
    </source>
</evidence>
<organism evidence="4 5">
    <name type="scientific">Octopus sinensis</name>
    <name type="common">East Asian common octopus</name>
    <dbReference type="NCBI Taxonomy" id="2607531"/>
    <lineage>
        <taxon>Eukaryota</taxon>
        <taxon>Metazoa</taxon>
        <taxon>Spiralia</taxon>
        <taxon>Lophotrochozoa</taxon>
        <taxon>Mollusca</taxon>
        <taxon>Cephalopoda</taxon>
        <taxon>Coleoidea</taxon>
        <taxon>Octopodiformes</taxon>
        <taxon>Octopoda</taxon>
        <taxon>Incirrata</taxon>
        <taxon>Octopodidae</taxon>
        <taxon>Octopus</taxon>
    </lineage>
</organism>
<keyword evidence="2 3" id="KW-0040">ANK repeat</keyword>
<dbReference type="SUPFAM" id="SSF48403">
    <property type="entry name" value="Ankyrin repeat"/>
    <property type="match status" value="1"/>
</dbReference>
<keyword evidence="4" id="KW-1185">Reference proteome</keyword>
<evidence type="ECO:0000256" key="2">
    <source>
        <dbReference type="ARBA" id="ARBA00023043"/>
    </source>
</evidence>
<dbReference type="PANTHER" id="PTHR24171">
    <property type="entry name" value="ANKYRIN REPEAT DOMAIN-CONTAINING PROTEIN 39-RELATED"/>
    <property type="match status" value="1"/>
</dbReference>
<keyword evidence="1" id="KW-0677">Repeat</keyword>
<feature type="repeat" description="ANK" evidence="3">
    <location>
        <begin position="47"/>
        <end position="79"/>
    </location>
</feature>
<proteinExistence type="predicted"/>
<reference evidence="5" key="1">
    <citation type="submission" date="2025-08" db="UniProtKB">
        <authorList>
            <consortium name="RefSeq"/>
        </authorList>
    </citation>
    <scope>IDENTIFICATION</scope>
</reference>
<evidence type="ECO:0000313" key="4">
    <source>
        <dbReference type="Proteomes" id="UP000515154"/>
    </source>
</evidence>
<sequence length="109" mass="12278">MLMLTPDINVADKDRNTPLHVACRWGRISVIEHLLVTKPDVTAVNSYGNTPLHLACINDHKDAAKILLQSNPRVRVVKTKRKRTLDLLNGDESIDMVKNNYNPNLKIPS</sequence>
<feature type="repeat" description="ANK" evidence="3">
    <location>
        <begin position="14"/>
        <end position="46"/>
    </location>
</feature>
<protein>
    <submittedName>
        <fullName evidence="5">Integrin-linked protein kinase-like</fullName>
    </submittedName>
</protein>
<dbReference type="InterPro" id="IPR002110">
    <property type="entry name" value="Ankyrin_rpt"/>
</dbReference>
<dbReference type="Proteomes" id="UP000515154">
    <property type="component" value="Linkage group LG27"/>
</dbReference>
<dbReference type="InterPro" id="IPR036770">
    <property type="entry name" value="Ankyrin_rpt-contain_sf"/>
</dbReference>
<accession>A0A6P7TPC5</accession>
<dbReference type="PROSITE" id="PS50297">
    <property type="entry name" value="ANK_REP_REGION"/>
    <property type="match status" value="2"/>
</dbReference>